<organism evidence="1 2">
    <name type="scientific">Vermiconidia calcicola</name>
    <dbReference type="NCBI Taxonomy" id="1690605"/>
    <lineage>
        <taxon>Eukaryota</taxon>
        <taxon>Fungi</taxon>
        <taxon>Dikarya</taxon>
        <taxon>Ascomycota</taxon>
        <taxon>Pezizomycotina</taxon>
        <taxon>Dothideomycetes</taxon>
        <taxon>Dothideomycetidae</taxon>
        <taxon>Mycosphaerellales</taxon>
        <taxon>Extremaceae</taxon>
        <taxon>Vermiconidia</taxon>
    </lineage>
</organism>
<gene>
    <name evidence="1" type="ORF">LTR37_018692</name>
</gene>
<reference evidence="1" key="1">
    <citation type="submission" date="2023-07" db="EMBL/GenBank/DDBJ databases">
        <title>Black Yeasts Isolated from many extreme environments.</title>
        <authorList>
            <person name="Coleine C."/>
            <person name="Stajich J.E."/>
            <person name="Selbmann L."/>
        </authorList>
    </citation>
    <scope>NUCLEOTIDE SEQUENCE</scope>
    <source>
        <strain evidence="1">CCFEE 5714</strain>
    </source>
</reference>
<dbReference type="EMBL" id="JAUTXU010000267">
    <property type="protein sequence ID" value="KAK3691331.1"/>
    <property type="molecule type" value="Genomic_DNA"/>
</dbReference>
<proteinExistence type="predicted"/>
<dbReference type="Proteomes" id="UP001281147">
    <property type="component" value="Unassembled WGS sequence"/>
</dbReference>
<evidence type="ECO:0000313" key="1">
    <source>
        <dbReference type="EMBL" id="KAK3691331.1"/>
    </source>
</evidence>
<sequence>MEPNRDDGSTEGDATATVMATTELLEHILLHLDMKTLLFAQRVSLRFQGIISGSMQLQKKLFFLWAPIQEAAKLYKDTRLAEVLLLQDKPLNADYGERGYKLTHYSILNPLLFLRLRPGKEDPSIRMDGLKPHARTINPDTDGS</sequence>
<comment type="caution">
    <text evidence="1">The sequence shown here is derived from an EMBL/GenBank/DDBJ whole genome shotgun (WGS) entry which is preliminary data.</text>
</comment>
<evidence type="ECO:0000313" key="2">
    <source>
        <dbReference type="Proteomes" id="UP001281147"/>
    </source>
</evidence>
<accession>A0ACC3MG94</accession>
<name>A0ACC3MG94_9PEZI</name>
<protein>
    <submittedName>
        <fullName evidence="1">Uncharacterized protein</fullName>
    </submittedName>
</protein>
<keyword evidence="2" id="KW-1185">Reference proteome</keyword>